<reference evidence="2 3" key="1">
    <citation type="submission" date="2016-03" db="EMBL/GenBank/DDBJ databases">
        <title>Draft Genome Sequence of the Strain BR 10245 (Bradyrhizobium sp.) isolated from nodules of Centrolobium paraense.</title>
        <authorList>
            <person name="Simoes-Araujo J.L.Sr."/>
            <person name="Barauna A.C."/>
            <person name="Silva K."/>
            <person name="Zilli J.E."/>
        </authorList>
    </citation>
    <scope>NUCLEOTIDE SEQUENCE [LARGE SCALE GENOMIC DNA]</scope>
    <source>
        <strain evidence="2 3">BR 10245</strain>
    </source>
</reference>
<name>A0A176YDM8_9BRAD</name>
<feature type="chain" id="PRO_5008054581" description="Zinc-dependent peptidase" evidence="1">
    <location>
        <begin position="23"/>
        <end position="270"/>
    </location>
</feature>
<dbReference type="Gene3D" id="3.40.390.10">
    <property type="entry name" value="Collagenase (Catalytic Domain)"/>
    <property type="match status" value="1"/>
</dbReference>
<dbReference type="OrthoDB" id="7572867at2"/>
<keyword evidence="1" id="KW-0732">Signal</keyword>
<keyword evidence="3" id="KW-1185">Reference proteome</keyword>
<dbReference type="InterPro" id="IPR024079">
    <property type="entry name" value="MetalloPept_cat_dom_sf"/>
</dbReference>
<dbReference type="AlphaFoldDB" id="A0A176YDM8"/>
<evidence type="ECO:0000256" key="1">
    <source>
        <dbReference type="SAM" id="SignalP"/>
    </source>
</evidence>
<evidence type="ECO:0000313" key="3">
    <source>
        <dbReference type="Proteomes" id="UP000076959"/>
    </source>
</evidence>
<gene>
    <name evidence="2" type="ORF">AYJ54_04240</name>
</gene>
<dbReference type="EMBL" id="LUUB01000101">
    <property type="protein sequence ID" value="OAF01760.1"/>
    <property type="molecule type" value="Genomic_DNA"/>
</dbReference>
<accession>A0A176YDM8</accession>
<sequence>MRVALLLVATVIGALSANPLSAEPLQNASNASAVAAQALPPSFQTYRGYAFDLSENSDRKDVDALADNLKRQLDVVESVGLSPRVLRFFHSVPIVASEMACLDEGAAAACYGRVTPDIQRTSPRTLTVWDHDKQQWTNPNAVDLAVDSGVGVIMLRPNMMAYEKAPVMLHELLHAYHARLLPDGYANKGVLGYYAHAKSKDLLPKDTYALKNQIEFFAVTASIFLSGKDEIHEPNTREKLKEKMPDYYKYLVGVFGFDPDAASGPVASLK</sequence>
<protein>
    <recommendedName>
        <fullName evidence="4">Zinc-dependent peptidase</fullName>
    </recommendedName>
</protein>
<comment type="caution">
    <text evidence="2">The sequence shown here is derived from an EMBL/GenBank/DDBJ whole genome shotgun (WGS) entry which is preliminary data.</text>
</comment>
<evidence type="ECO:0000313" key="2">
    <source>
        <dbReference type="EMBL" id="OAF01760.1"/>
    </source>
</evidence>
<dbReference type="SUPFAM" id="SSF55486">
    <property type="entry name" value="Metalloproteases ('zincins'), catalytic domain"/>
    <property type="match status" value="1"/>
</dbReference>
<dbReference type="RefSeq" id="WP_063707041.1">
    <property type="nucleotide sequence ID" value="NZ_LUUB01000101.1"/>
</dbReference>
<dbReference type="STRING" id="1505087.AYJ54_04240"/>
<proteinExistence type="predicted"/>
<feature type="signal peptide" evidence="1">
    <location>
        <begin position="1"/>
        <end position="22"/>
    </location>
</feature>
<dbReference type="Proteomes" id="UP000076959">
    <property type="component" value="Unassembled WGS sequence"/>
</dbReference>
<dbReference type="GO" id="GO:0008237">
    <property type="term" value="F:metallopeptidase activity"/>
    <property type="evidence" value="ECO:0007669"/>
    <property type="project" value="InterPro"/>
</dbReference>
<evidence type="ECO:0008006" key="4">
    <source>
        <dbReference type="Google" id="ProtNLM"/>
    </source>
</evidence>
<organism evidence="2 3">
    <name type="scientific">Bradyrhizobium centrolobii</name>
    <dbReference type="NCBI Taxonomy" id="1505087"/>
    <lineage>
        <taxon>Bacteria</taxon>
        <taxon>Pseudomonadati</taxon>
        <taxon>Pseudomonadota</taxon>
        <taxon>Alphaproteobacteria</taxon>
        <taxon>Hyphomicrobiales</taxon>
        <taxon>Nitrobacteraceae</taxon>
        <taxon>Bradyrhizobium</taxon>
    </lineage>
</organism>